<feature type="chain" id="PRO_5042929441" description="Kappa-casein" evidence="2">
    <location>
        <begin position="20"/>
        <end position="377"/>
    </location>
</feature>
<proteinExistence type="predicted"/>
<reference evidence="3 4" key="1">
    <citation type="submission" date="2024-03" db="EMBL/GenBank/DDBJ databases">
        <title>Adaptation during the transition from Ophiocordyceps entomopathogen to insect associate is accompanied by gene loss and intensified selection.</title>
        <authorList>
            <person name="Ward C.M."/>
            <person name="Onetto C.A."/>
            <person name="Borneman A.R."/>
        </authorList>
    </citation>
    <scope>NUCLEOTIDE SEQUENCE [LARGE SCALE GENOMIC DNA]</scope>
    <source>
        <strain evidence="3">AWRI1</strain>
        <tissue evidence="3">Single Adult Female</tissue>
    </source>
</reference>
<keyword evidence="2" id="KW-0732">Signal</keyword>
<feature type="signal peptide" evidence="2">
    <location>
        <begin position="1"/>
        <end position="19"/>
    </location>
</feature>
<dbReference type="Proteomes" id="UP001367676">
    <property type="component" value="Unassembled WGS sequence"/>
</dbReference>
<keyword evidence="4" id="KW-1185">Reference proteome</keyword>
<sequence length="377" mass="42959">MFVLAILVLWCDFLIKVRSNEFPGSEKSLRDYASIGIRSFFIDPAQFSWPYGLQASKNAFLDKYHNPGMQPNHFKEASMNQRMPRLVDMDKKIKLNQPMDILKFHLPNWLSQLFSDPSNSVPTKMAAERPLPLSLYYAKPNTRHYKDRFVNQEMKLPNVPMSSLMEKKGPFLVEKQLNKFPAQLTVEQFMQLQGDKYRMQTDQTVIEKPVPIPYTVEKHVPYPVEKPMPYPVEKLVPYPVPVPVRTPVEIPVPVPMIKFDPIFVPVREHSTENHAVLWMKQNFTSTTEAKDPFFNESLNLLATEQFEEGQTASTKGQFEINSVSSNYEQPANTSPVAVLQTQLLDASKVDSQFAASDKSGDTTELTSRPSVSSSPSP</sequence>
<comment type="caution">
    <text evidence="3">The sequence shown here is derived from an EMBL/GenBank/DDBJ whole genome shotgun (WGS) entry which is preliminary data.</text>
</comment>
<evidence type="ECO:0008006" key="5">
    <source>
        <dbReference type="Google" id="ProtNLM"/>
    </source>
</evidence>
<protein>
    <recommendedName>
        <fullName evidence="5">Kappa-casein</fullName>
    </recommendedName>
</protein>
<evidence type="ECO:0000313" key="4">
    <source>
        <dbReference type="Proteomes" id="UP001367676"/>
    </source>
</evidence>
<dbReference type="EMBL" id="JBBCAQ010000035">
    <property type="protein sequence ID" value="KAK7577987.1"/>
    <property type="molecule type" value="Genomic_DNA"/>
</dbReference>
<feature type="compositionally biased region" description="Low complexity" evidence="1">
    <location>
        <begin position="367"/>
        <end position="377"/>
    </location>
</feature>
<dbReference type="PANTHER" id="PTHR47771:SF14">
    <property type="entry name" value="RH73259P"/>
    <property type="match status" value="1"/>
</dbReference>
<organism evidence="3 4">
    <name type="scientific">Parthenolecanium corni</name>
    <dbReference type="NCBI Taxonomy" id="536013"/>
    <lineage>
        <taxon>Eukaryota</taxon>
        <taxon>Metazoa</taxon>
        <taxon>Ecdysozoa</taxon>
        <taxon>Arthropoda</taxon>
        <taxon>Hexapoda</taxon>
        <taxon>Insecta</taxon>
        <taxon>Pterygota</taxon>
        <taxon>Neoptera</taxon>
        <taxon>Paraneoptera</taxon>
        <taxon>Hemiptera</taxon>
        <taxon>Sternorrhyncha</taxon>
        <taxon>Coccoidea</taxon>
        <taxon>Coccidae</taxon>
        <taxon>Parthenolecanium</taxon>
    </lineage>
</organism>
<evidence type="ECO:0000256" key="2">
    <source>
        <dbReference type="SAM" id="SignalP"/>
    </source>
</evidence>
<name>A0AAN9Y120_9HEMI</name>
<dbReference type="AlphaFoldDB" id="A0AAN9Y120"/>
<evidence type="ECO:0000256" key="1">
    <source>
        <dbReference type="SAM" id="MobiDB-lite"/>
    </source>
</evidence>
<dbReference type="PANTHER" id="PTHR47771">
    <property type="entry name" value="LD27203P-RELATED"/>
    <property type="match status" value="1"/>
</dbReference>
<feature type="region of interest" description="Disordered" evidence="1">
    <location>
        <begin position="350"/>
        <end position="377"/>
    </location>
</feature>
<evidence type="ECO:0000313" key="3">
    <source>
        <dbReference type="EMBL" id="KAK7577987.1"/>
    </source>
</evidence>
<gene>
    <name evidence="3" type="ORF">V9T40_010192</name>
</gene>
<accession>A0AAN9Y120</accession>